<gene>
    <name evidence="3" type="ORF">AO703_03460</name>
</gene>
<dbReference type="OMA" id="VACRHAF"/>
<dbReference type="InterPro" id="IPR004701">
    <property type="entry name" value="PTS_EIIA_man-typ"/>
</dbReference>
<proteinExistence type="predicted"/>
<dbReference type="GO" id="GO:0009401">
    <property type="term" value="P:phosphoenolpyruvate-dependent sugar phosphotransferase system"/>
    <property type="evidence" value="ECO:0007669"/>
    <property type="project" value="InterPro"/>
</dbReference>
<dbReference type="PANTHER" id="PTHR33799:SF1">
    <property type="entry name" value="PTS SYSTEM MANNOSE-SPECIFIC EIIAB COMPONENT-RELATED"/>
    <property type="match status" value="1"/>
</dbReference>
<dbReference type="Pfam" id="PF03610">
    <property type="entry name" value="EIIA-man"/>
    <property type="match status" value="1"/>
</dbReference>
<organism evidence="3 4">
    <name type="scientific">[Enterobacter] lignolyticus</name>
    <dbReference type="NCBI Taxonomy" id="1334193"/>
    <lineage>
        <taxon>Bacteria</taxon>
        <taxon>Pseudomonadati</taxon>
        <taxon>Pseudomonadota</taxon>
        <taxon>Gammaproteobacteria</taxon>
        <taxon>Enterobacterales</taxon>
        <taxon>Enterobacteriaceae</taxon>
        <taxon>Pluralibacter</taxon>
    </lineage>
</organism>
<feature type="domain" description="PTS EIIA type-4" evidence="2">
    <location>
        <begin position="1"/>
        <end position="128"/>
    </location>
</feature>
<name>A0A806X296_9ENTR</name>
<dbReference type="GO" id="GO:0016020">
    <property type="term" value="C:membrane"/>
    <property type="evidence" value="ECO:0007669"/>
    <property type="project" value="InterPro"/>
</dbReference>
<sequence>MINVIVASHGPMASAMLDSAAMVYGEMAHLRAVTLRGDAGIDGFKREFAQTLEAASAGADGVLVLCDMQSGTPWNVACQYAFSPDVVPPVAVIGGMSFPMLLQTDDIQHFDDVNAAARHLLELTLPTLVVASPGAAAQSDDF</sequence>
<reference evidence="4" key="1">
    <citation type="submission" date="2015-10" db="EMBL/GenBank/DDBJ databases">
        <title>Complete Genome Sequencing of Klebsiella sp. strain G5.</title>
        <authorList>
            <person name="Chan K.-G."/>
            <person name="Chen J.-W."/>
        </authorList>
    </citation>
    <scope>NUCLEOTIDE SEQUENCE [LARGE SCALE GENOMIC DNA]</scope>
    <source>
        <strain evidence="4">G5</strain>
    </source>
</reference>
<dbReference type="Gene3D" id="3.40.50.510">
    <property type="entry name" value="Phosphotransferase system, mannose-type IIA component"/>
    <property type="match status" value="1"/>
</dbReference>
<dbReference type="GO" id="GO:0016740">
    <property type="term" value="F:transferase activity"/>
    <property type="evidence" value="ECO:0007669"/>
    <property type="project" value="UniProtKB-KW"/>
</dbReference>
<dbReference type="SUPFAM" id="SSF53062">
    <property type="entry name" value="PTS system fructose IIA component-like"/>
    <property type="match status" value="1"/>
</dbReference>
<protein>
    <submittedName>
        <fullName evidence="3">PTS fructose transporter subunit IIA</fullName>
    </submittedName>
</protein>
<evidence type="ECO:0000313" key="4">
    <source>
        <dbReference type="Proteomes" id="UP000069162"/>
    </source>
</evidence>
<evidence type="ECO:0000313" key="3">
    <source>
        <dbReference type="EMBL" id="ALR75394.1"/>
    </source>
</evidence>
<evidence type="ECO:0000256" key="1">
    <source>
        <dbReference type="ARBA" id="ARBA00022679"/>
    </source>
</evidence>
<dbReference type="OrthoDB" id="3183705at2"/>
<dbReference type="EMBL" id="CP012871">
    <property type="protein sequence ID" value="ALR75394.1"/>
    <property type="molecule type" value="Genomic_DNA"/>
</dbReference>
<dbReference type="Proteomes" id="UP000069162">
    <property type="component" value="Chromosome"/>
</dbReference>
<dbReference type="RefSeq" id="WP_013367654.1">
    <property type="nucleotide sequence ID" value="NZ_CP012871.1"/>
</dbReference>
<accession>A0A806X296</accession>
<keyword evidence="1" id="KW-0808">Transferase</keyword>
<dbReference type="PANTHER" id="PTHR33799">
    <property type="entry name" value="PTS PERMEASE-RELATED-RELATED"/>
    <property type="match status" value="1"/>
</dbReference>
<evidence type="ECO:0000259" key="2">
    <source>
        <dbReference type="PROSITE" id="PS51096"/>
    </source>
</evidence>
<dbReference type="AlphaFoldDB" id="A0A806X296"/>
<dbReference type="InterPro" id="IPR036662">
    <property type="entry name" value="PTS_EIIA_man-typ_sf"/>
</dbReference>
<dbReference type="InterPro" id="IPR051471">
    <property type="entry name" value="Bacterial_PTS_sugar_comp"/>
</dbReference>
<dbReference type="KEGG" id="kle:AO703_03460"/>
<dbReference type="PROSITE" id="PS51096">
    <property type="entry name" value="PTS_EIIA_TYPE_4"/>
    <property type="match status" value="1"/>
</dbReference>